<evidence type="ECO:0000256" key="1">
    <source>
        <dbReference type="ARBA" id="ARBA00006817"/>
    </source>
</evidence>
<keyword evidence="4" id="KW-1185">Reference proteome</keyword>
<dbReference type="Pfam" id="PF08327">
    <property type="entry name" value="AHSA1"/>
    <property type="match status" value="1"/>
</dbReference>
<comment type="caution">
    <text evidence="3">The sequence shown here is derived from an EMBL/GenBank/DDBJ whole genome shotgun (WGS) entry which is preliminary data.</text>
</comment>
<organism evidence="3 4">
    <name type="scientific">Orlajensenia flava</name>
    <dbReference type="NCBI Taxonomy" id="2565934"/>
    <lineage>
        <taxon>Bacteria</taxon>
        <taxon>Bacillati</taxon>
        <taxon>Actinomycetota</taxon>
        <taxon>Actinomycetes</taxon>
        <taxon>Micrococcales</taxon>
        <taxon>Microbacteriaceae</taxon>
        <taxon>Orlajensenia</taxon>
    </lineage>
</organism>
<comment type="similarity">
    <text evidence="1">Belongs to the AHA1 family.</text>
</comment>
<dbReference type="Proteomes" id="UP000307380">
    <property type="component" value="Unassembled WGS sequence"/>
</dbReference>
<dbReference type="InterPro" id="IPR023393">
    <property type="entry name" value="START-like_dom_sf"/>
</dbReference>
<accession>A0A4S4FUK6</accession>
<protein>
    <submittedName>
        <fullName evidence="3">Polyketide cyclase</fullName>
    </submittedName>
</protein>
<dbReference type="EMBL" id="SSSN01000007">
    <property type="protein sequence ID" value="THG33968.1"/>
    <property type="molecule type" value="Genomic_DNA"/>
</dbReference>
<feature type="domain" description="Activator of Hsp90 ATPase homologue 1/2-like C-terminal" evidence="2">
    <location>
        <begin position="23"/>
        <end position="156"/>
    </location>
</feature>
<reference evidence="3 4" key="1">
    <citation type="submission" date="2019-04" db="EMBL/GenBank/DDBJ databases">
        <authorList>
            <person name="Jiang L."/>
        </authorList>
    </citation>
    <scope>NUCLEOTIDE SEQUENCE [LARGE SCALE GENOMIC DNA]</scope>
    <source>
        <strain evidence="3 4">YIM 131861</strain>
    </source>
</reference>
<evidence type="ECO:0000313" key="3">
    <source>
        <dbReference type="EMBL" id="THG33968.1"/>
    </source>
</evidence>
<proteinExistence type="inferred from homology"/>
<dbReference type="Gene3D" id="3.30.530.20">
    <property type="match status" value="1"/>
</dbReference>
<dbReference type="AlphaFoldDB" id="A0A4S4FUK6"/>
<dbReference type="OrthoDB" id="5185819at2"/>
<gene>
    <name evidence="3" type="ORF">E6C70_11110</name>
</gene>
<sequence length="168" mass="18219">MSNALTVETLPGQPVVDIVREFDAPAAAVYAAHADPDVYVSWIGPSAYETTVTEWDHRSGGAYRFVQKDADDDAGHAIRGAIHTARPDELIIQTFEWEGAPDQVSLDIIRFEDLPDGRSRILVRGVFPSLENLEAMVNAGMARGMEDGYRALDALLASERASAEAASC</sequence>
<dbReference type="RefSeq" id="WP_136424606.1">
    <property type="nucleotide sequence ID" value="NZ_SSSN01000007.1"/>
</dbReference>
<evidence type="ECO:0000259" key="2">
    <source>
        <dbReference type="Pfam" id="PF08327"/>
    </source>
</evidence>
<dbReference type="InterPro" id="IPR013538">
    <property type="entry name" value="ASHA1/2-like_C"/>
</dbReference>
<evidence type="ECO:0000313" key="4">
    <source>
        <dbReference type="Proteomes" id="UP000307380"/>
    </source>
</evidence>
<name>A0A4S4FUK6_9MICO</name>
<dbReference type="SUPFAM" id="SSF55961">
    <property type="entry name" value="Bet v1-like"/>
    <property type="match status" value="1"/>
</dbReference>